<dbReference type="NCBIfam" id="TIGR01727">
    <property type="entry name" value="oligo_HPY"/>
    <property type="match status" value="1"/>
</dbReference>
<comment type="similarity">
    <text evidence="2">Belongs to the ABC transporter superfamily.</text>
</comment>
<dbReference type="SMART" id="SM00382">
    <property type="entry name" value="AAA"/>
    <property type="match status" value="1"/>
</dbReference>
<accession>A0A1I1N8L7</accession>
<dbReference type="Proteomes" id="UP000198832">
    <property type="component" value="Unassembled WGS sequence"/>
</dbReference>
<proteinExistence type="inferred from homology"/>
<dbReference type="SUPFAM" id="SSF52540">
    <property type="entry name" value="P-loop containing nucleoside triphosphate hydrolases"/>
    <property type="match status" value="1"/>
</dbReference>
<dbReference type="PANTHER" id="PTHR43297:SF2">
    <property type="entry name" value="DIPEPTIDE TRANSPORT ATP-BINDING PROTEIN DPPD"/>
    <property type="match status" value="1"/>
</dbReference>
<dbReference type="InterPro" id="IPR013563">
    <property type="entry name" value="Oligopep_ABC_C"/>
</dbReference>
<dbReference type="InterPro" id="IPR003593">
    <property type="entry name" value="AAA+_ATPase"/>
</dbReference>
<gene>
    <name evidence="9" type="ORF">SAMN04487968_11536</name>
</gene>
<evidence type="ECO:0000313" key="9">
    <source>
        <dbReference type="EMBL" id="SFC94041.1"/>
    </source>
</evidence>
<dbReference type="Pfam" id="PF08352">
    <property type="entry name" value="oligo_HPY"/>
    <property type="match status" value="1"/>
</dbReference>
<evidence type="ECO:0000256" key="2">
    <source>
        <dbReference type="ARBA" id="ARBA00005417"/>
    </source>
</evidence>
<reference evidence="9 10" key="1">
    <citation type="submission" date="2016-10" db="EMBL/GenBank/DDBJ databases">
        <authorList>
            <person name="de Groot N.N."/>
        </authorList>
    </citation>
    <scope>NUCLEOTIDE SEQUENCE [LARGE SCALE GENOMIC DNA]</scope>
    <source>
        <strain evidence="9 10">CGMCC 1.7056</strain>
    </source>
</reference>
<dbReference type="GO" id="GO:0016887">
    <property type="term" value="F:ATP hydrolysis activity"/>
    <property type="evidence" value="ECO:0007669"/>
    <property type="project" value="InterPro"/>
</dbReference>
<evidence type="ECO:0000256" key="5">
    <source>
        <dbReference type="ARBA" id="ARBA00022741"/>
    </source>
</evidence>
<protein>
    <submittedName>
        <fullName evidence="9">Peptide/nickel transport system ATP-binding protein</fullName>
    </submittedName>
</protein>
<dbReference type="InterPro" id="IPR003439">
    <property type="entry name" value="ABC_transporter-like_ATP-bd"/>
</dbReference>
<sequence length="330" mass="35328">MASETLLEVRDLNVWLPAAAGAPRVHIVRDVSFTVGRGERLGVVGESGCGKSTTLLSLVGLLPARAAVSGSIRLDGVDLLGGASPRGERLATARGRDVGVVLQSSMNTLNPVYRVGRQMMEGLRPEVRTDARRARARVHDLLERVGLPPRVARAYPHELSGGMRQRVAIALALAPEPKLLLADEPTTALDTIVQARVMEVLDSLCADGQLSVILVSHHLALAARFCDRLMVMYAGRAVEHAGRDTISTRAGHPYTRLLLAATADIGMRKDDVVSIPGAPPSLALAHEGCPFEPRCPERFGDCADRVPTLDQIGVDHHVGCFARQTKGHLA</sequence>
<feature type="domain" description="ABC transporter" evidence="8">
    <location>
        <begin position="9"/>
        <end position="259"/>
    </location>
</feature>
<keyword evidence="4" id="KW-1003">Cell membrane</keyword>
<name>A0A1I1N8L7_9ACTN</name>
<dbReference type="FunFam" id="3.40.50.300:FF:000016">
    <property type="entry name" value="Oligopeptide ABC transporter ATP-binding component"/>
    <property type="match status" value="1"/>
</dbReference>
<dbReference type="InterPro" id="IPR050388">
    <property type="entry name" value="ABC_Ni/Peptide_Import"/>
</dbReference>
<dbReference type="GO" id="GO:0015833">
    <property type="term" value="P:peptide transport"/>
    <property type="evidence" value="ECO:0007669"/>
    <property type="project" value="InterPro"/>
</dbReference>
<keyword evidence="7" id="KW-0472">Membrane</keyword>
<dbReference type="PROSITE" id="PS00211">
    <property type="entry name" value="ABC_TRANSPORTER_1"/>
    <property type="match status" value="1"/>
</dbReference>
<evidence type="ECO:0000256" key="1">
    <source>
        <dbReference type="ARBA" id="ARBA00004202"/>
    </source>
</evidence>
<dbReference type="OrthoDB" id="5357528at2"/>
<evidence type="ECO:0000259" key="8">
    <source>
        <dbReference type="PROSITE" id="PS50893"/>
    </source>
</evidence>
<keyword evidence="3" id="KW-0813">Transport</keyword>
<dbReference type="PROSITE" id="PS50893">
    <property type="entry name" value="ABC_TRANSPORTER_2"/>
    <property type="match status" value="1"/>
</dbReference>
<keyword evidence="5" id="KW-0547">Nucleotide-binding</keyword>
<keyword evidence="6 9" id="KW-0067">ATP-binding</keyword>
<comment type="subcellular location">
    <subcellularLocation>
        <location evidence="1">Cell membrane</location>
        <topology evidence="1">Peripheral membrane protein</topology>
    </subcellularLocation>
</comment>
<evidence type="ECO:0000256" key="3">
    <source>
        <dbReference type="ARBA" id="ARBA00022448"/>
    </source>
</evidence>
<evidence type="ECO:0000256" key="6">
    <source>
        <dbReference type="ARBA" id="ARBA00022840"/>
    </source>
</evidence>
<evidence type="ECO:0000256" key="4">
    <source>
        <dbReference type="ARBA" id="ARBA00022475"/>
    </source>
</evidence>
<organism evidence="9 10">
    <name type="scientific">Nocardioides terrae</name>
    <dbReference type="NCBI Taxonomy" id="574651"/>
    <lineage>
        <taxon>Bacteria</taxon>
        <taxon>Bacillati</taxon>
        <taxon>Actinomycetota</taxon>
        <taxon>Actinomycetes</taxon>
        <taxon>Propionibacteriales</taxon>
        <taxon>Nocardioidaceae</taxon>
        <taxon>Nocardioides</taxon>
    </lineage>
</organism>
<dbReference type="AlphaFoldDB" id="A0A1I1N8L7"/>
<dbReference type="InterPro" id="IPR027417">
    <property type="entry name" value="P-loop_NTPase"/>
</dbReference>
<evidence type="ECO:0000313" key="10">
    <source>
        <dbReference type="Proteomes" id="UP000198832"/>
    </source>
</evidence>
<evidence type="ECO:0000256" key="7">
    <source>
        <dbReference type="ARBA" id="ARBA00023136"/>
    </source>
</evidence>
<dbReference type="PANTHER" id="PTHR43297">
    <property type="entry name" value="OLIGOPEPTIDE TRANSPORT ATP-BINDING PROTEIN APPD"/>
    <property type="match status" value="1"/>
</dbReference>
<dbReference type="Gene3D" id="3.40.50.300">
    <property type="entry name" value="P-loop containing nucleotide triphosphate hydrolases"/>
    <property type="match status" value="1"/>
</dbReference>
<dbReference type="CDD" id="cd03257">
    <property type="entry name" value="ABC_NikE_OppD_transporters"/>
    <property type="match status" value="1"/>
</dbReference>
<dbReference type="InterPro" id="IPR017871">
    <property type="entry name" value="ABC_transporter-like_CS"/>
</dbReference>
<keyword evidence="10" id="KW-1185">Reference proteome</keyword>
<dbReference type="STRING" id="574651.SAMN04487968_11536"/>
<dbReference type="GO" id="GO:0005886">
    <property type="term" value="C:plasma membrane"/>
    <property type="evidence" value="ECO:0007669"/>
    <property type="project" value="UniProtKB-SubCell"/>
</dbReference>
<dbReference type="EMBL" id="FOLB01000015">
    <property type="protein sequence ID" value="SFC94041.1"/>
    <property type="molecule type" value="Genomic_DNA"/>
</dbReference>
<dbReference type="Pfam" id="PF00005">
    <property type="entry name" value="ABC_tran"/>
    <property type="match status" value="1"/>
</dbReference>
<dbReference type="GO" id="GO:0005524">
    <property type="term" value="F:ATP binding"/>
    <property type="evidence" value="ECO:0007669"/>
    <property type="project" value="UniProtKB-KW"/>
</dbReference>